<evidence type="ECO:0008006" key="2">
    <source>
        <dbReference type="Google" id="ProtNLM"/>
    </source>
</evidence>
<reference evidence="1" key="1">
    <citation type="journal article" date="2020" name="Nature">
        <title>Giant virus diversity and host interactions through global metagenomics.</title>
        <authorList>
            <person name="Schulz F."/>
            <person name="Roux S."/>
            <person name="Paez-Espino D."/>
            <person name="Jungbluth S."/>
            <person name="Walsh D.A."/>
            <person name="Denef V.J."/>
            <person name="McMahon K.D."/>
            <person name="Konstantinidis K.T."/>
            <person name="Eloe-Fadrosh E.A."/>
            <person name="Kyrpides N.C."/>
            <person name="Woyke T."/>
        </authorList>
    </citation>
    <scope>NUCLEOTIDE SEQUENCE</scope>
    <source>
        <strain evidence="1">GVMAG-S-1101165-83</strain>
    </source>
</reference>
<proteinExistence type="predicted"/>
<name>A0A6C0K0X2_9ZZZZ</name>
<protein>
    <recommendedName>
        <fullName evidence="2">Glycosyltransferase</fullName>
    </recommendedName>
</protein>
<organism evidence="1">
    <name type="scientific">viral metagenome</name>
    <dbReference type="NCBI Taxonomy" id="1070528"/>
    <lineage>
        <taxon>unclassified sequences</taxon>
        <taxon>metagenomes</taxon>
        <taxon>organismal metagenomes</taxon>
    </lineage>
</organism>
<evidence type="ECO:0000313" key="1">
    <source>
        <dbReference type="EMBL" id="QHU10726.1"/>
    </source>
</evidence>
<dbReference type="EMBL" id="MN740771">
    <property type="protein sequence ID" value="QHU10726.1"/>
    <property type="molecule type" value="Genomic_DNA"/>
</dbReference>
<dbReference type="AlphaFoldDB" id="A0A6C0K0X2"/>
<sequence>MNSLTPNTRNFGFIITRHVNSETTNKYWNFCIQSIRRFYPFKKIVVIDDNSDLRVLKAEYEYKNVEYVKSEFPGRGELLPYYYFYKNDYFDNAVIIHDSTFMQKRMNFEVLLRKHVQVMPIWHFFCEKKESFNDTIGMVSTLANNFHIMNSLKIDKTYEVIGRTNENVWGGCFGVQSFINREFLLGIGNKYNLFNLLNFVTTRRHRCCLERIMGIIFHEEYLRRVKQYSLLGNITSYCNWGYTYQEHCENIRNKKIPRLPVVKVWSGR</sequence>
<accession>A0A6C0K0X2</accession>